<evidence type="ECO:0000313" key="2">
    <source>
        <dbReference type="Proteomes" id="UP000054693"/>
    </source>
</evidence>
<dbReference type="EMBL" id="LNZA01000001">
    <property type="protein sequence ID" value="KTD73367.1"/>
    <property type="molecule type" value="Genomic_DNA"/>
</dbReference>
<reference evidence="1 2" key="1">
    <citation type="submission" date="2015-11" db="EMBL/GenBank/DDBJ databases">
        <title>Genomic analysis of 38 Legionella species identifies large and diverse effector repertoires.</title>
        <authorList>
            <person name="Burstein D."/>
            <person name="Amaro F."/>
            <person name="Zusman T."/>
            <person name="Lifshitz Z."/>
            <person name="Cohen O."/>
            <person name="Gilbert J.A."/>
            <person name="Pupko T."/>
            <person name="Shuman H.A."/>
            <person name="Segal G."/>
        </authorList>
    </citation>
    <scope>NUCLEOTIDE SEQUENCE [LARGE SCALE GENOMIC DNA]</scope>
    <source>
        <strain evidence="1 2">ATCC 49180</strain>
    </source>
</reference>
<dbReference type="RefSeq" id="WP_058520413.1">
    <property type="nucleotide sequence ID" value="NZ_CAAAIP010000001.1"/>
</dbReference>
<evidence type="ECO:0000313" key="1">
    <source>
        <dbReference type="EMBL" id="KTD73367.1"/>
    </source>
</evidence>
<name>A0A0W0ZWA0_9GAMM</name>
<protein>
    <submittedName>
        <fullName evidence="1">Uncharacterized protein</fullName>
    </submittedName>
</protein>
<accession>A0A0W0ZWA0</accession>
<dbReference type="PATRIC" id="fig|40335.7.peg.1280"/>
<sequence>MDILILQALKFLWEVASNVIHSDAFFVGLYAIALTQTGRANSVLLKRDTIEREIEKVCLIPVSK</sequence>
<gene>
    <name evidence="1" type="ORF">Ltuc_1214</name>
</gene>
<proteinExistence type="predicted"/>
<comment type="caution">
    <text evidence="1">The sequence shown here is derived from an EMBL/GenBank/DDBJ whole genome shotgun (WGS) entry which is preliminary data.</text>
</comment>
<dbReference type="Proteomes" id="UP000054693">
    <property type="component" value="Unassembled WGS sequence"/>
</dbReference>
<keyword evidence="2" id="KW-1185">Reference proteome</keyword>
<dbReference type="AlphaFoldDB" id="A0A0W0ZWA0"/>
<organism evidence="1 2">
    <name type="scientific">Legionella tucsonensis</name>
    <dbReference type="NCBI Taxonomy" id="40335"/>
    <lineage>
        <taxon>Bacteria</taxon>
        <taxon>Pseudomonadati</taxon>
        <taxon>Pseudomonadota</taxon>
        <taxon>Gammaproteobacteria</taxon>
        <taxon>Legionellales</taxon>
        <taxon>Legionellaceae</taxon>
        <taxon>Legionella</taxon>
    </lineage>
</organism>